<proteinExistence type="predicted"/>
<organism evidence="1 2">
    <name type="scientific">Helicobacter pylori</name>
    <name type="common">Campylobacter pylori</name>
    <dbReference type="NCBI Taxonomy" id="210"/>
    <lineage>
        <taxon>Bacteria</taxon>
        <taxon>Pseudomonadati</taxon>
        <taxon>Campylobacterota</taxon>
        <taxon>Epsilonproteobacteria</taxon>
        <taxon>Campylobacterales</taxon>
        <taxon>Helicobacteraceae</taxon>
        <taxon>Helicobacter</taxon>
    </lineage>
</organism>
<comment type="caution">
    <text evidence="1">The sequence shown here is derived from an EMBL/GenBank/DDBJ whole genome shotgun (WGS) entry which is preliminary data.</text>
</comment>
<name>A0A438VDY5_HELPX</name>
<dbReference type="AlphaFoldDB" id="A0A438VDY5"/>
<evidence type="ECO:0000313" key="2">
    <source>
        <dbReference type="Proteomes" id="UP000289022"/>
    </source>
</evidence>
<reference evidence="1 2" key="1">
    <citation type="submission" date="2018-11" db="EMBL/GenBank/DDBJ databases">
        <title>Genetic determinants and prediction of antibiotic resistance phenotypes in Helicobacter pylori.</title>
        <authorList>
            <person name="Wagner K."/>
        </authorList>
    </citation>
    <scope>NUCLEOTIDE SEQUENCE [LARGE SCALE GENOMIC DNA]</scope>
    <source>
        <strain evidence="1 2">ZH70</strain>
    </source>
</reference>
<evidence type="ECO:0000313" key="1">
    <source>
        <dbReference type="EMBL" id="RVZ08830.1"/>
    </source>
</evidence>
<feature type="non-terminal residue" evidence="1">
    <location>
        <position position="1"/>
    </location>
</feature>
<accession>A0A438VDY5</accession>
<protein>
    <submittedName>
        <fullName evidence="1">ATP-dependent metallopeptidase FtsH/Yme1/Tma family protein</fullName>
    </submittedName>
</protein>
<dbReference type="EMBL" id="RJGP01001694">
    <property type="protein sequence ID" value="RVZ08830.1"/>
    <property type="molecule type" value="Genomic_DNA"/>
</dbReference>
<sequence>YKERYSLSKQDLQKAKFLNEFMASELLLAPTKESLSVLYEEQLEFLKPQIAACKQLSVLLLEQEYLEHSHLHDWLNG</sequence>
<gene>
    <name evidence="1" type="ORF">EC518_15455</name>
</gene>
<dbReference type="Proteomes" id="UP000289022">
    <property type="component" value="Unassembled WGS sequence"/>
</dbReference>